<comment type="caution">
    <text evidence="1">The sequence shown here is derived from an EMBL/GenBank/DDBJ whole genome shotgun (WGS) entry which is preliminary data.</text>
</comment>
<organism evidence="1 2">
    <name type="scientific">Cryptolaemus montrouzieri</name>
    <dbReference type="NCBI Taxonomy" id="559131"/>
    <lineage>
        <taxon>Eukaryota</taxon>
        <taxon>Metazoa</taxon>
        <taxon>Ecdysozoa</taxon>
        <taxon>Arthropoda</taxon>
        <taxon>Hexapoda</taxon>
        <taxon>Insecta</taxon>
        <taxon>Pterygota</taxon>
        <taxon>Neoptera</taxon>
        <taxon>Endopterygota</taxon>
        <taxon>Coleoptera</taxon>
        <taxon>Polyphaga</taxon>
        <taxon>Cucujiformia</taxon>
        <taxon>Coccinelloidea</taxon>
        <taxon>Coccinellidae</taxon>
        <taxon>Scymninae</taxon>
        <taxon>Scymnini</taxon>
        <taxon>Cryptolaemus</taxon>
    </lineage>
</organism>
<proteinExistence type="predicted"/>
<sequence length="120" mass="14453">MTPEEMLQQGFEIYKTYRWLINSYVLDFFTEQHWSKLPESWKCMEELSTNQVAELLDHDKNSKTFIFPLSILALKVLFLTLNISRLQQPNIQPIVHIENDEKLMKIFWKSVKLKKDMKYP</sequence>
<dbReference type="AlphaFoldDB" id="A0ABD2PG03"/>
<dbReference type="Proteomes" id="UP001516400">
    <property type="component" value="Unassembled WGS sequence"/>
</dbReference>
<name>A0ABD2PG03_9CUCU</name>
<evidence type="ECO:0000313" key="1">
    <source>
        <dbReference type="EMBL" id="KAL3289939.1"/>
    </source>
</evidence>
<gene>
    <name evidence="1" type="ORF">HHI36_023322</name>
</gene>
<protein>
    <submittedName>
        <fullName evidence="1">Uncharacterized protein</fullName>
    </submittedName>
</protein>
<accession>A0ABD2PG03</accession>
<reference evidence="1 2" key="1">
    <citation type="journal article" date="2021" name="BMC Biol.">
        <title>Horizontally acquired antibacterial genes associated with adaptive radiation of ladybird beetles.</title>
        <authorList>
            <person name="Li H.S."/>
            <person name="Tang X.F."/>
            <person name="Huang Y.H."/>
            <person name="Xu Z.Y."/>
            <person name="Chen M.L."/>
            <person name="Du X.Y."/>
            <person name="Qiu B.Y."/>
            <person name="Chen P.T."/>
            <person name="Zhang W."/>
            <person name="Slipinski A."/>
            <person name="Escalona H.E."/>
            <person name="Waterhouse R.M."/>
            <person name="Zwick A."/>
            <person name="Pang H."/>
        </authorList>
    </citation>
    <scope>NUCLEOTIDE SEQUENCE [LARGE SCALE GENOMIC DNA]</scope>
    <source>
        <strain evidence="1">SYSU2018</strain>
    </source>
</reference>
<keyword evidence="2" id="KW-1185">Reference proteome</keyword>
<dbReference type="EMBL" id="JABFTP020000186">
    <property type="protein sequence ID" value="KAL3289939.1"/>
    <property type="molecule type" value="Genomic_DNA"/>
</dbReference>
<evidence type="ECO:0000313" key="2">
    <source>
        <dbReference type="Proteomes" id="UP001516400"/>
    </source>
</evidence>